<evidence type="ECO:0000256" key="1">
    <source>
        <dbReference type="SAM" id="Phobius"/>
    </source>
</evidence>
<feature type="transmembrane region" description="Helical" evidence="1">
    <location>
        <begin position="30"/>
        <end position="47"/>
    </location>
</feature>
<dbReference type="InterPro" id="IPR021215">
    <property type="entry name" value="DUF2752"/>
</dbReference>
<reference evidence="2 3" key="1">
    <citation type="submission" date="2016-10" db="EMBL/GenBank/DDBJ databases">
        <authorList>
            <person name="Varghese N."/>
            <person name="Submissions S."/>
        </authorList>
    </citation>
    <scope>NUCLEOTIDE SEQUENCE [LARGE SCALE GENOMIC DNA]</scope>
    <source>
        <strain evidence="2 3">DSM 17997</strain>
    </source>
</reference>
<keyword evidence="3" id="KW-1185">Reference proteome</keyword>
<keyword evidence="1" id="KW-0812">Transmembrane</keyword>
<keyword evidence="1" id="KW-0472">Membrane</keyword>
<keyword evidence="1" id="KW-1133">Transmembrane helix</keyword>
<feature type="transmembrane region" description="Helical" evidence="1">
    <location>
        <begin position="87"/>
        <end position="107"/>
    </location>
</feature>
<evidence type="ECO:0000313" key="3">
    <source>
        <dbReference type="Proteomes" id="UP000199663"/>
    </source>
</evidence>
<evidence type="ECO:0008006" key="4">
    <source>
        <dbReference type="Google" id="ProtNLM"/>
    </source>
</evidence>
<accession>A0A1H3SG03</accession>
<name>A0A1H3SG03_9BACT</name>
<dbReference type="Proteomes" id="UP000199663">
    <property type="component" value="Unassembled WGS sequence"/>
</dbReference>
<protein>
    <recommendedName>
        <fullName evidence="4">DUF2752 domain-containing protein</fullName>
    </recommendedName>
</protein>
<organism evidence="2 3">
    <name type="scientific">Rhodonellum ikkaensis</name>
    <dbReference type="NCBI Taxonomy" id="336829"/>
    <lineage>
        <taxon>Bacteria</taxon>
        <taxon>Pseudomonadati</taxon>
        <taxon>Bacteroidota</taxon>
        <taxon>Cytophagia</taxon>
        <taxon>Cytophagales</taxon>
        <taxon>Cytophagaceae</taxon>
        <taxon>Rhodonellum</taxon>
    </lineage>
</organism>
<proteinExistence type="predicted"/>
<sequence>MLVLEPILCMALFSYFTVQMNKIISQIRRIPLELVFWIGAMIGILLIDPYGQQHFTLCPLDNLGFTWCPGCGLGRAMSLLTKGDIQASWSMHPLAMFAFAVIAYRIVELIRNIKTIKNYG</sequence>
<dbReference type="Pfam" id="PF10825">
    <property type="entry name" value="DUF2752"/>
    <property type="match status" value="1"/>
</dbReference>
<gene>
    <name evidence="2" type="ORF">SAMN05444412_11179</name>
</gene>
<evidence type="ECO:0000313" key="2">
    <source>
        <dbReference type="EMBL" id="SDZ36039.1"/>
    </source>
</evidence>
<comment type="caution">
    <text evidence="2">The sequence shown here is derived from an EMBL/GenBank/DDBJ whole genome shotgun (WGS) entry which is preliminary data.</text>
</comment>
<dbReference type="EMBL" id="FNQC01000011">
    <property type="protein sequence ID" value="SDZ36039.1"/>
    <property type="molecule type" value="Genomic_DNA"/>
</dbReference>